<dbReference type="AlphaFoldDB" id="A0A3N9TKT2"/>
<name>A0A3N9TKT2_9VIBR</name>
<reference evidence="1 2" key="1">
    <citation type="submission" date="2018-11" db="EMBL/GenBank/DDBJ databases">
        <title>Vibrio LJC006 sp. nov., isolated from seawater during the bloom of the enteromorpha.</title>
        <authorList>
            <person name="Liang J."/>
        </authorList>
    </citation>
    <scope>NUCLEOTIDE SEQUENCE [LARGE SCALE GENOMIC DNA]</scope>
    <source>
        <strain evidence="1 2">LJC006</strain>
    </source>
</reference>
<evidence type="ECO:0000313" key="1">
    <source>
        <dbReference type="EMBL" id="RQW64473.1"/>
    </source>
</evidence>
<dbReference type="Proteomes" id="UP000281112">
    <property type="component" value="Unassembled WGS sequence"/>
</dbReference>
<gene>
    <name evidence="1" type="ORF">EES38_00020</name>
</gene>
<proteinExistence type="predicted"/>
<comment type="caution">
    <text evidence="1">The sequence shown here is derived from an EMBL/GenBank/DDBJ whole genome shotgun (WGS) entry which is preliminary data.</text>
</comment>
<dbReference type="EMBL" id="RJVQ01000001">
    <property type="protein sequence ID" value="RQW64473.1"/>
    <property type="molecule type" value="Genomic_DNA"/>
</dbReference>
<evidence type="ECO:0000313" key="2">
    <source>
        <dbReference type="Proteomes" id="UP000281112"/>
    </source>
</evidence>
<sequence>MAVATYRGFTLKSTDNSNEVWQVQIKTHLLSGNLAAVKKSIDWWCDTASLIDPKEFESVAGKKGASGGPAQEQFGGFVLRNDTGEANEWYCMFNGKLIKGSKIAIQKHIESYILAQRRAAQGGK</sequence>
<accession>A0A3N9TKT2</accession>
<dbReference type="InterPro" id="IPR021753">
    <property type="entry name" value="DUF3319"/>
</dbReference>
<dbReference type="RefSeq" id="WP_124935124.1">
    <property type="nucleotide sequence ID" value="NZ_RJVQ01000001.1"/>
</dbReference>
<dbReference type="OrthoDB" id="5872855at2"/>
<protein>
    <submittedName>
        <fullName evidence="1">DUF3319 domain-containing protein</fullName>
    </submittedName>
</protein>
<dbReference type="Pfam" id="PF11782">
    <property type="entry name" value="DUF3319"/>
    <property type="match status" value="1"/>
</dbReference>
<organism evidence="1 2">
    <name type="scientific">Vibrio viridaestus</name>
    <dbReference type="NCBI Taxonomy" id="2487322"/>
    <lineage>
        <taxon>Bacteria</taxon>
        <taxon>Pseudomonadati</taxon>
        <taxon>Pseudomonadota</taxon>
        <taxon>Gammaproteobacteria</taxon>
        <taxon>Vibrionales</taxon>
        <taxon>Vibrionaceae</taxon>
        <taxon>Vibrio</taxon>
    </lineage>
</organism>
<keyword evidence="2" id="KW-1185">Reference proteome</keyword>